<evidence type="ECO:0000256" key="1">
    <source>
        <dbReference type="SAM" id="MobiDB-lite"/>
    </source>
</evidence>
<accession>A0ABR9H8J4</accession>
<dbReference type="EMBL" id="JADBGG010000041">
    <property type="protein sequence ID" value="MBE1427017.1"/>
    <property type="molecule type" value="Genomic_DNA"/>
</dbReference>
<gene>
    <name evidence="2" type="ORF">H4684_003701</name>
</gene>
<proteinExistence type="predicted"/>
<comment type="caution">
    <text evidence="2">The sequence shown here is derived from an EMBL/GenBank/DDBJ whole genome shotgun (WGS) entry which is preliminary data.</text>
</comment>
<sequence length="153" mass="17289">MSKTQVFSLKVLPKDAAMFREQATALGLSNADYFRLLISQKGGQENLKNASIDDKKLDSLEGKMSSVESMVKSMMSDLIEHQRIPSFYEFRARIIAETNPTLPKSGSERFAFFLDAARQYHRKYDAWPDPSNRAAFGPGLDDQQLASWPPVPR</sequence>
<feature type="region of interest" description="Disordered" evidence="1">
    <location>
        <begin position="132"/>
        <end position="153"/>
    </location>
</feature>
<evidence type="ECO:0000313" key="2">
    <source>
        <dbReference type="EMBL" id="MBE1427017.1"/>
    </source>
</evidence>
<dbReference type="Proteomes" id="UP000639010">
    <property type="component" value="Unassembled WGS sequence"/>
</dbReference>
<evidence type="ECO:0000313" key="3">
    <source>
        <dbReference type="Proteomes" id="UP000639010"/>
    </source>
</evidence>
<keyword evidence="3" id="KW-1185">Reference proteome</keyword>
<organism evidence="2 3">
    <name type="scientific">Desulfomicrobium macestii</name>
    <dbReference type="NCBI Taxonomy" id="90731"/>
    <lineage>
        <taxon>Bacteria</taxon>
        <taxon>Pseudomonadati</taxon>
        <taxon>Thermodesulfobacteriota</taxon>
        <taxon>Desulfovibrionia</taxon>
        <taxon>Desulfovibrionales</taxon>
        <taxon>Desulfomicrobiaceae</taxon>
        <taxon>Desulfomicrobium</taxon>
    </lineage>
</organism>
<reference evidence="2 3" key="1">
    <citation type="submission" date="2020-10" db="EMBL/GenBank/DDBJ databases">
        <title>Genomic Encyclopedia of Type Strains, Phase IV (KMG-IV): sequencing the most valuable type-strain genomes for metagenomic binning, comparative biology and taxonomic classification.</title>
        <authorList>
            <person name="Goeker M."/>
        </authorList>
    </citation>
    <scope>NUCLEOTIDE SEQUENCE [LARGE SCALE GENOMIC DNA]</scope>
    <source>
        <strain evidence="2 3">DSM 4194</strain>
    </source>
</reference>
<dbReference type="RefSeq" id="WP_192624839.1">
    <property type="nucleotide sequence ID" value="NZ_JADBGG010000041.1"/>
</dbReference>
<protein>
    <submittedName>
        <fullName evidence="2">Uncharacterized protein</fullName>
    </submittedName>
</protein>
<name>A0ABR9H8J4_9BACT</name>